<proteinExistence type="predicted"/>
<accession>A0A8S5RMK8</accession>
<name>A0A8S5RMK8_9VIRU</name>
<dbReference type="EMBL" id="BK059120">
    <property type="protein sequence ID" value="DAE32354.1"/>
    <property type="molecule type" value="Genomic_DNA"/>
</dbReference>
<evidence type="ECO:0000313" key="1">
    <source>
        <dbReference type="EMBL" id="DAE32354.1"/>
    </source>
</evidence>
<sequence>MDIHIGDFWQSKCNPKVIQHVVNFSFRMGGFPSSKDMLLICEEFHYTRIGENPASVEEDSRFFSHITVDNFKKMNQCILSAERIMKDTQAFKTDKDILDYLTKKVEEKLNAK</sequence>
<reference evidence="1" key="1">
    <citation type="journal article" date="2021" name="Proc. Natl. Acad. Sci. U.S.A.">
        <title>A Catalog of Tens of Thousands of Viruses from Human Metagenomes Reveals Hidden Associations with Chronic Diseases.</title>
        <authorList>
            <person name="Tisza M.J."/>
            <person name="Buck C.B."/>
        </authorList>
    </citation>
    <scope>NUCLEOTIDE SEQUENCE</scope>
    <source>
        <strain evidence="1">CtviY17</strain>
    </source>
</reference>
<protein>
    <submittedName>
        <fullName evidence="1">Uncharacterized protein</fullName>
    </submittedName>
</protein>
<organism evidence="1">
    <name type="scientific">virus sp. ctviY17</name>
    <dbReference type="NCBI Taxonomy" id="2825828"/>
    <lineage>
        <taxon>Viruses</taxon>
    </lineage>
</organism>